<gene>
    <name evidence="2" type="ORF">RUM44_010243</name>
</gene>
<dbReference type="PANTHER" id="PTHR15192">
    <property type="entry name" value="PROTEIN CBG05349"/>
    <property type="match status" value="1"/>
</dbReference>
<reference evidence="2 3" key="1">
    <citation type="submission" date="2023-09" db="EMBL/GenBank/DDBJ databases">
        <title>Genomes of two closely related lineages of the louse Polyplax serrata with different host specificities.</title>
        <authorList>
            <person name="Martinu J."/>
            <person name="Tarabai H."/>
            <person name="Stefka J."/>
            <person name="Hypsa V."/>
        </authorList>
    </citation>
    <scope>NUCLEOTIDE SEQUENCE [LARGE SCALE GENOMIC DNA]</scope>
    <source>
        <strain evidence="2">98ZLc_SE</strain>
    </source>
</reference>
<dbReference type="InterPro" id="IPR029731">
    <property type="entry name" value="OSGIN1/2"/>
</dbReference>
<dbReference type="Proteomes" id="UP001359485">
    <property type="component" value="Unassembled WGS sequence"/>
</dbReference>
<evidence type="ECO:0000313" key="3">
    <source>
        <dbReference type="Proteomes" id="UP001359485"/>
    </source>
</evidence>
<organism evidence="2 3">
    <name type="scientific">Polyplax serrata</name>
    <name type="common">Common mouse louse</name>
    <dbReference type="NCBI Taxonomy" id="468196"/>
    <lineage>
        <taxon>Eukaryota</taxon>
        <taxon>Metazoa</taxon>
        <taxon>Ecdysozoa</taxon>
        <taxon>Arthropoda</taxon>
        <taxon>Hexapoda</taxon>
        <taxon>Insecta</taxon>
        <taxon>Pterygota</taxon>
        <taxon>Neoptera</taxon>
        <taxon>Paraneoptera</taxon>
        <taxon>Psocodea</taxon>
        <taxon>Troctomorpha</taxon>
        <taxon>Phthiraptera</taxon>
        <taxon>Anoplura</taxon>
        <taxon>Polyplacidae</taxon>
        <taxon>Polyplax</taxon>
    </lineage>
</organism>
<evidence type="ECO:0008006" key="4">
    <source>
        <dbReference type="Google" id="ProtNLM"/>
    </source>
</evidence>
<dbReference type="PANTHER" id="PTHR15192:SF8">
    <property type="entry name" value="FAD_NAD(P)-BINDING DOMAIN-CONTAINING PROTEIN"/>
    <property type="match status" value="1"/>
</dbReference>
<sequence>MRNFNVITDGLDDESPNNDVKCIYKEVVVVAPFLQYEDIRSSGMVRKRKRVQVLPCRSVTFSVHAKQTGNGPSGITLSYLLNGYRPYYNKIPHPDPMLSARLIECTQKSLLHQDLSFLSQGIEGRSKNPISLLVDAMSHPGADMGLEWPSLLTWKKTAKSLDHIVLGKGDPGGTWPVVADQVLTISPGRWMALPGLEFKEYHDKRAPASAVAQYYTEYVKQHELTPYMTSQTTVTMIQPLVCKFKKRARWKVWVTDANGGVVSYECRHLVLATGSSDKAGCLEVPGETLSYITHKLRHFEELLTSKNAHDLQISPARAGSSAENAEKPKSVPRTISNGHLPSNASSVSHCHSGRRKGSIEMGVGDRNGWTKEKSQTHGNEPNKSVGDPEMSAKSDMEKDGYRYKYSDDQTSANSSESDFDLGEEDLWVGENIPIEREMNVSFGVMNLNGGREGKEKEENQLEIGDRRVLIVGAGLSAADAIVAAWRKNYSVVHAFRNPLTTTKLPAVMYPEYHELYRLMQGLDSREDYLPLPGHQVAEFFKDQTVELVDSGGTRKRLRVSAVAIHIGSQPDLFFLPKTLKNLGIDPDKPVDCKLNPIQIDPFSYKCVRAPPGLYALGPLVGDNFVRFLQGGAIAIAGHILKDNNFNKNLK</sequence>
<feature type="region of interest" description="Disordered" evidence="1">
    <location>
        <begin position="315"/>
        <end position="396"/>
    </location>
</feature>
<dbReference type="Gene3D" id="3.50.50.60">
    <property type="entry name" value="FAD/NAD(P)-binding domain"/>
    <property type="match status" value="1"/>
</dbReference>
<protein>
    <recommendedName>
        <fullName evidence="4">FAD/NAD(P)-binding domain-containing protein</fullName>
    </recommendedName>
</protein>
<dbReference type="SUPFAM" id="SSF51905">
    <property type="entry name" value="FAD/NAD(P)-binding domain"/>
    <property type="match status" value="2"/>
</dbReference>
<feature type="compositionally biased region" description="Polar residues" evidence="1">
    <location>
        <begin position="333"/>
        <end position="349"/>
    </location>
</feature>
<evidence type="ECO:0000313" key="2">
    <source>
        <dbReference type="EMBL" id="KAK6627764.1"/>
    </source>
</evidence>
<dbReference type="EMBL" id="JAWJWF010000045">
    <property type="protein sequence ID" value="KAK6627764.1"/>
    <property type="molecule type" value="Genomic_DNA"/>
</dbReference>
<dbReference type="InterPro" id="IPR036188">
    <property type="entry name" value="FAD/NAD-bd_sf"/>
</dbReference>
<accession>A0ABR1AUZ0</accession>
<proteinExistence type="predicted"/>
<keyword evidence="3" id="KW-1185">Reference proteome</keyword>
<name>A0ABR1AUZ0_POLSC</name>
<evidence type="ECO:0000256" key="1">
    <source>
        <dbReference type="SAM" id="MobiDB-lite"/>
    </source>
</evidence>
<comment type="caution">
    <text evidence="2">The sequence shown here is derived from an EMBL/GenBank/DDBJ whole genome shotgun (WGS) entry which is preliminary data.</text>
</comment>